<evidence type="ECO:0000313" key="4">
    <source>
        <dbReference type="EMBL" id="EXI84098.1"/>
    </source>
</evidence>
<dbReference type="GO" id="GO:0003677">
    <property type="term" value="F:DNA binding"/>
    <property type="evidence" value="ECO:0007669"/>
    <property type="project" value="UniProtKB-KW"/>
</dbReference>
<dbReference type="InterPro" id="IPR044946">
    <property type="entry name" value="Restrct_endonuc_typeI_TRD_sf"/>
</dbReference>
<reference evidence="4" key="1">
    <citation type="submission" date="2014-02" db="EMBL/GenBank/DDBJ databases">
        <title>Expanding our view of genomic diversity in Candidatus Accumulibacter clades.</title>
        <authorList>
            <person name="Skennerton C.T."/>
            <person name="Barr J.J."/>
            <person name="Slater F.R."/>
            <person name="Bond P.L."/>
            <person name="Tyson G.W."/>
        </authorList>
    </citation>
    <scope>NUCLEOTIDE SEQUENCE [LARGE SCALE GENOMIC DNA]</scope>
</reference>
<dbReference type="Gene3D" id="1.10.287.1120">
    <property type="entry name" value="Bipartite methylase S protein"/>
    <property type="match status" value="1"/>
</dbReference>
<dbReference type="SUPFAM" id="SSF116734">
    <property type="entry name" value="DNA methylase specificity domain"/>
    <property type="match status" value="2"/>
</dbReference>
<evidence type="ECO:0000256" key="3">
    <source>
        <dbReference type="SAM" id="Coils"/>
    </source>
</evidence>
<keyword evidence="3" id="KW-0175">Coiled coil</keyword>
<sequence>MSFPRYPNYKDSGVEWLGEVPAHWNVTRLKRACRVFPSNVDKKSYEGETPILLCNYTDVYYNEAISAGMDFMAATASNEQIAKFSLQAGDTLITKDSETADDIAIAAHVPKDLPGVVCGYHLSMLRPTPATDGAFVKRLFDSAFVKSCVAVRANGLTRVGLGQYELDNLELVFPSLPEQTQIAAFLDRETAKIDELVAEQRRLMELLKEKRQAVISHAVTKGLNPDAPMKPSGIEWLGDVPAHWECASLARIANRVVVGIAEATTHAYADQGIAILRSTNIRAGRIIGDILFIDPVFAGDRGSKQMNAGDLVTVRTGNAGVTAVIPPDLGGCQCFTMLITTLNSESSSEYYCYWMNSLPAQCYFSLEGWGTAQVNISVPILKALPIPMPTRAEQNEIVYFLDREIGKFDTLTAEAQRAIDLLQERRTALISAAVTGSINIGGFA</sequence>
<feature type="coiled-coil region" evidence="3">
    <location>
        <begin position="186"/>
        <end position="213"/>
    </location>
</feature>
<evidence type="ECO:0000313" key="5">
    <source>
        <dbReference type="Proteomes" id="UP000022141"/>
    </source>
</evidence>
<evidence type="ECO:0000256" key="2">
    <source>
        <dbReference type="ARBA" id="ARBA00023125"/>
    </source>
</evidence>
<dbReference type="InterPro" id="IPR052021">
    <property type="entry name" value="Type-I_RS_S_subunit"/>
</dbReference>
<keyword evidence="2" id="KW-0238">DNA-binding</keyword>
<dbReference type="STRING" id="1454004.AW11_03963"/>
<dbReference type="eggNOG" id="COG0732">
    <property type="taxonomic scope" value="Bacteria"/>
</dbReference>
<keyword evidence="5" id="KW-1185">Reference proteome</keyword>
<dbReference type="PATRIC" id="fig|1454004.3.peg.4066"/>
<proteinExistence type="predicted"/>
<accession>A0A011NMY3</accession>
<comment type="caution">
    <text evidence="4">The sequence shown here is derived from an EMBL/GenBank/DDBJ whole genome shotgun (WGS) entry which is preliminary data.</text>
</comment>
<organism evidence="4 5">
    <name type="scientific">Accumulibacter regalis</name>
    <dbReference type="NCBI Taxonomy" id="522306"/>
    <lineage>
        <taxon>Bacteria</taxon>
        <taxon>Pseudomonadati</taxon>
        <taxon>Pseudomonadota</taxon>
        <taxon>Betaproteobacteria</taxon>
        <taxon>Candidatus Accumulibacter</taxon>
    </lineage>
</organism>
<name>A0A011NMY3_ACCRE</name>
<dbReference type="EMBL" id="JEMY01000075">
    <property type="protein sequence ID" value="EXI84098.1"/>
    <property type="molecule type" value="Genomic_DNA"/>
</dbReference>
<dbReference type="Gene3D" id="3.90.220.20">
    <property type="entry name" value="DNA methylase specificity domains"/>
    <property type="match status" value="2"/>
</dbReference>
<protein>
    <submittedName>
        <fullName evidence="4">Type I restriction enzyme EcoKI specificity protein</fullName>
    </submittedName>
</protein>
<dbReference type="PANTHER" id="PTHR30408">
    <property type="entry name" value="TYPE-1 RESTRICTION ENZYME ECOKI SPECIFICITY PROTEIN"/>
    <property type="match status" value="1"/>
</dbReference>
<dbReference type="Proteomes" id="UP000022141">
    <property type="component" value="Unassembled WGS sequence"/>
</dbReference>
<gene>
    <name evidence="4" type="primary">hsdS_2</name>
    <name evidence="4" type="ORF">AW11_03963</name>
</gene>
<keyword evidence="1" id="KW-0680">Restriction system</keyword>
<dbReference type="PANTHER" id="PTHR30408:SF12">
    <property type="entry name" value="TYPE I RESTRICTION ENZYME MJAVIII SPECIFICITY SUBUNIT"/>
    <property type="match status" value="1"/>
</dbReference>
<dbReference type="GO" id="GO:0009307">
    <property type="term" value="P:DNA restriction-modification system"/>
    <property type="evidence" value="ECO:0007669"/>
    <property type="project" value="UniProtKB-KW"/>
</dbReference>
<dbReference type="AlphaFoldDB" id="A0A011NMY3"/>
<evidence type="ECO:0000256" key="1">
    <source>
        <dbReference type="ARBA" id="ARBA00022747"/>
    </source>
</evidence>